<dbReference type="AlphaFoldDB" id="A0A3M8HAM1"/>
<keyword evidence="9" id="KW-1185">Reference proteome</keyword>
<dbReference type="PANTHER" id="PTHR30349:SF41">
    <property type="entry name" value="INTEGRASE_RECOMBINASE PROTEIN MJ0367-RELATED"/>
    <property type="match status" value="1"/>
</dbReference>
<dbReference type="Gene3D" id="1.10.150.130">
    <property type="match status" value="1"/>
</dbReference>
<dbReference type="OrthoDB" id="2607117at2"/>
<dbReference type="InterPro" id="IPR010998">
    <property type="entry name" value="Integrase_recombinase_N"/>
</dbReference>
<keyword evidence="3 5" id="KW-0238">DNA-binding</keyword>
<dbReference type="Pfam" id="PF00589">
    <property type="entry name" value="Phage_integrase"/>
    <property type="match status" value="1"/>
</dbReference>
<feature type="domain" description="Core-binding (CB)" evidence="7">
    <location>
        <begin position="1"/>
        <end position="83"/>
    </location>
</feature>
<dbReference type="GO" id="GO:0015074">
    <property type="term" value="P:DNA integration"/>
    <property type="evidence" value="ECO:0007669"/>
    <property type="project" value="UniProtKB-KW"/>
</dbReference>
<dbReference type="InterPro" id="IPR002104">
    <property type="entry name" value="Integrase_catalytic"/>
</dbReference>
<dbReference type="SUPFAM" id="SSF56349">
    <property type="entry name" value="DNA breaking-rejoining enzymes"/>
    <property type="match status" value="1"/>
</dbReference>
<dbReference type="InterPro" id="IPR011010">
    <property type="entry name" value="DNA_brk_join_enz"/>
</dbReference>
<dbReference type="RefSeq" id="WP_122971764.1">
    <property type="nucleotide sequence ID" value="NZ_RHLQ01000015.1"/>
</dbReference>
<dbReference type="InterPro" id="IPR013762">
    <property type="entry name" value="Integrase-like_cat_sf"/>
</dbReference>
<organism evidence="8 9">
    <name type="scientific">Lysinibacillus halotolerans</name>
    <dbReference type="NCBI Taxonomy" id="1368476"/>
    <lineage>
        <taxon>Bacteria</taxon>
        <taxon>Bacillati</taxon>
        <taxon>Bacillota</taxon>
        <taxon>Bacilli</taxon>
        <taxon>Bacillales</taxon>
        <taxon>Bacillaceae</taxon>
        <taxon>Lysinibacillus</taxon>
    </lineage>
</organism>
<gene>
    <name evidence="8" type="ORF">EC501_07925</name>
</gene>
<evidence type="ECO:0000256" key="5">
    <source>
        <dbReference type="PROSITE-ProRule" id="PRU01248"/>
    </source>
</evidence>
<evidence type="ECO:0000256" key="2">
    <source>
        <dbReference type="ARBA" id="ARBA00022908"/>
    </source>
</evidence>
<dbReference type="GO" id="GO:0006310">
    <property type="term" value="P:DNA recombination"/>
    <property type="evidence" value="ECO:0007669"/>
    <property type="project" value="UniProtKB-KW"/>
</dbReference>
<dbReference type="EMBL" id="RHLQ01000015">
    <property type="protein sequence ID" value="RNC99442.1"/>
    <property type="molecule type" value="Genomic_DNA"/>
</dbReference>
<comment type="caution">
    <text evidence="8">The sequence shown here is derived from an EMBL/GenBank/DDBJ whole genome shotgun (WGS) entry which is preliminary data.</text>
</comment>
<evidence type="ECO:0000313" key="8">
    <source>
        <dbReference type="EMBL" id="RNC99442.1"/>
    </source>
</evidence>
<evidence type="ECO:0000259" key="6">
    <source>
        <dbReference type="PROSITE" id="PS51898"/>
    </source>
</evidence>
<dbReference type="InterPro" id="IPR050090">
    <property type="entry name" value="Tyrosine_recombinase_XerCD"/>
</dbReference>
<evidence type="ECO:0000313" key="9">
    <source>
        <dbReference type="Proteomes" id="UP000279909"/>
    </source>
</evidence>
<keyword evidence="4" id="KW-0233">DNA recombination</keyword>
<dbReference type="CDD" id="cd00397">
    <property type="entry name" value="DNA_BRE_C"/>
    <property type="match status" value="1"/>
</dbReference>
<comment type="similarity">
    <text evidence="1">Belongs to the 'phage' integrase family.</text>
</comment>
<sequence length="288" mass="34476">MIQQVDYYKTYLESLKKSPHTIKQYCIDAEQFLKFINDNDVSLDNDLKKFISFYKEHLLKTYNSVASINRKLSSLKFFLSYLKDRDIIDTYPVELLKPVNSSLSTFKILTTNQLEKVLNYWLHLYKHSEEAEYKWLALRNFCIVNIILELGLKPFEVVAMRWSHMDDHYITIIQRSKNRKLPLSESQMAWLSLLKIETENCFPFYKNIDYIWIGLGNKQYEPITVKTIERIFQTISKNVGFKVTATMLRYTTIHHHVQQGYNEQLKQIYERFGYARKSVLVDRMKRFN</sequence>
<evidence type="ECO:0000256" key="1">
    <source>
        <dbReference type="ARBA" id="ARBA00008857"/>
    </source>
</evidence>
<dbReference type="Gene3D" id="1.10.443.10">
    <property type="entry name" value="Intergrase catalytic core"/>
    <property type="match status" value="1"/>
</dbReference>
<evidence type="ECO:0000256" key="4">
    <source>
        <dbReference type="ARBA" id="ARBA00023172"/>
    </source>
</evidence>
<dbReference type="PANTHER" id="PTHR30349">
    <property type="entry name" value="PHAGE INTEGRASE-RELATED"/>
    <property type="match status" value="1"/>
</dbReference>
<dbReference type="InterPro" id="IPR044068">
    <property type="entry name" value="CB"/>
</dbReference>
<evidence type="ECO:0000259" key="7">
    <source>
        <dbReference type="PROSITE" id="PS51900"/>
    </source>
</evidence>
<keyword evidence="2" id="KW-0229">DNA integration</keyword>
<evidence type="ECO:0000256" key="3">
    <source>
        <dbReference type="ARBA" id="ARBA00023125"/>
    </source>
</evidence>
<reference evidence="8 9" key="1">
    <citation type="journal article" date="2014" name="Int. J. Syst. Evol. Microbiol.">
        <title>Lysinibacillus halotolerans sp. nov., isolated from saline-alkaline soil.</title>
        <authorList>
            <person name="Kong D."/>
            <person name="Wang Y."/>
            <person name="Zhao B."/>
            <person name="Li Y."/>
            <person name="Song J."/>
            <person name="Zhai Y."/>
            <person name="Zhang C."/>
            <person name="Wang H."/>
            <person name="Chen X."/>
            <person name="Zhao B."/>
            <person name="Ruan Z."/>
        </authorList>
    </citation>
    <scope>NUCLEOTIDE SEQUENCE [LARGE SCALE GENOMIC DNA]</scope>
    <source>
        <strain evidence="8 9">MCCC 1A12703</strain>
    </source>
</reference>
<dbReference type="InterPro" id="IPR004107">
    <property type="entry name" value="Integrase_SAM-like_N"/>
</dbReference>
<proteinExistence type="inferred from homology"/>
<name>A0A3M8HAM1_9BACI</name>
<feature type="domain" description="Tyr recombinase" evidence="6">
    <location>
        <begin position="104"/>
        <end position="288"/>
    </location>
</feature>
<dbReference type="GO" id="GO:0003677">
    <property type="term" value="F:DNA binding"/>
    <property type="evidence" value="ECO:0007669"/>
    <property type="project" value="UniProtKB-UniRule"/>
</dbReference>
<dbReference type="PROSITE" id="PS51898">
    <property type="entry name" value="TYR_RECOMBINASE"/>
    <property type="match status" value="1"/>
</dbReference>
<dbReference type="PROSITE" id="PS51900">
    <property type="entry name" value="CB"/>
    <property type="match status" value="1"/>
</dbReference>
<dbReference type="Pfam" id="PF02899">
    <property type="entry name" value="Phage_int_SAM_1"/>
    <property type="match status" value="1"/>
</dbReference>
<evidence type="ECO:0008006" key="10">
    <source>
        <dbReference type="Google" id="ProtNLM"/>
    </source>
</evidence>
<accession>A0A3M8HAM1</accession>
<dbReference type="Proteomes" id="UP000279909">
    <property type="component" value="Unassembled WGS sequence"/>
</dbReference>
<protein>
    <recommendedName>
        <fullName evidence="10">Recombinase XerD</fullName>
    </recommendedName>
</protein>